<name>A0A0H2S6R8_9AGAM</name>
<reference evidence="7 8" key="1">
    <citation type="submission" date="2015-04" db="EMBL/GenBank/DDBJ databases">
        <title>Complete genome sequence of Schizopora paradoxa KUC8140, a cosmopolitan wood degrader in East Asia.</title>
        <authorList>
            <consortium name="DOE Joint Genome Institute"/>
            <person name="Min B."/>
            <person name="Park H."/>
            <person name="Jang Y."/>
            <person name="Kim J.-J."/>
            <person name="Kim K.H."/>
            <person name="Pangilinan J."/>
            <person name="Lipzen A."/>
            <person name="Riley R."/>
            <person name="Grigoriev I.V."/>
            <person name="Spatafora J.W."/>
            <person name="Choi I.-G."/>
        </authorList>
    </citation>
    <scope>NUCLEOTIDE SEQUENCE [LARGE SCALE GENOMIC DNA]</scope>
    <source>
        <strain evidence="7 8">KUC8140</strain>
    </source>
</reference>
<dbReference type="InterPro" id="IPR051085">
    <property type="entry name" value="MB_O-acyltransferase"/>
</dbReference>
<evidence type="ECO:0000313" key="7">
    <source>
        <dbReference type="EMBL" id="KLO17383.1"/>
    </source>
</evidence>
<feature type="transmembrane region" description="Helical" evidence="6">
    <location>
        <begin position="443"/>
        <end position="469"/>
    </location>
</feature>
<comment type="subcellular location">
    <subcellularLocation>
        <location evidence="1">Membrane</location>
        <topology evidence="1">Multi-pass membrane protein</topology>
    </subcellularLocation>
</comment>
<keyword evidence="8" id="KW-1185">Reference proteome</keyword>
<evidence type="ECO:0000256" key="6">
    <source>
        <dbReference type="SAM" id="Phobius"/>
    </source>
</evidence>
<feature type="transmembrane region" description="Helical" evidence="6">
    <location>
        <begin position="163"/>
        <end position="188"/>
    </location>
</feature>
<dbReference type="Proteomes" id="UP000053477">
    <property type="component" value="Unassembled WGS sequence"/>
</dbReference>
<feature type="transmembrane region" description="Helical" evidence="6">
    <location>
        <begin position="66"/>
        <end position="85"/>
    </location>
</feature>
<dbReference type="GO" id="GO:0008374">
    <property type="term" value="F:O-acyltransferase activity"/>
    <property type="evidence" value="ECO:0007669"/>
    <property type="project" value="TreeGrafter"/>
</dbReference>
<evidence type="ECO:0000256" key="1">
    <source>
        <dbReference type="ARBA" id="ARBA00004141"/>
    </source>
</evidence>
<evidence type="ECO:0000256" key="4">
    <source>
        <dbReference type="ARBA" id="ARBA00022989"/>
    </source>
</evidence>
<keyword evidence="5 6" id="KW-0472">Membrane</keyword>
<feature type="transmembrane region" description="Helical" evidence="6">
    <location>
        <begin position="516"/>
        <end position="541"/>
    </location>
</feature>
<dbReference type="GO" id="GO:0016020">
    <property type="term" value="C:membrane"/>
    <property type="evidence" value="ECO:0007669"/>
    <property type="project" value="UniProtKB-SubCell"/>
</dbReference>
<dbReference type="EMBL" id="KQ085905">
    <property type="protein sequence ID" value="KLO17383.1"/>
    <property type="molecule type" value="Genomic_DNA"/>
</dbReference>
<dbReference type="InterPro" id="IPR004299">
    <property type="entry name" value="MBOAT_fam"/>
</dbReference>
<dbReference type="STRING" id="27342.A0A0H2S6R8"/>
<evidence type="ECO:0000256" key="3">
    <source>
        <dbReference type="ARBA" id="ARBA00022692"/>
    </source>
</evidence>
<evidence type="ECO:0000256" key="2">
    <source>
        <dbReference type="ARBA" id="ARBA00010323"/>
    </source>
</evidence>
<organism evidence="7 8">
    <name type="scientific">Schizopora paradoxa</name>
    <dbReference type="NCBI Taxonomy" id="27342"/>
    <lineage>
        <taxon>Eukaryota</taxon>
        <taxon>Fungi</taxon>
        <taxon>Dikarya</taxon>
        <taxon>Basidiomycota</taxon>
        <taxon>Agaricomycotina</taxon>
        <taxon>Agaricomycetes</taxon>
        <taxon>Hymenochaetales</taxon>
        <taxon>Schizoporaceae</taxon>
        <taxon>Schizopora</taxon>
    </lineage>
</organism>
<dbReference type="GO" id="GO:0006506">
    <property type="term" value="P:GPI anchor biosynthetic process"/>
    <property type="evidence" value="ECO:0007669"/>
    <property type="project" value="TreeGrafter"/>
</dbReference>
<feature type="transmembrane region" description="Helical" evidence="6">
    <location>
        <begin position="122"/>
        <end position="142"/>
    </location>
</feature>
<dbReference type="FunCoup" id="A0A0H2S6R8">
    <property type="interactions" value="125"/>
</dbReference>
<accession>A0A0H2S6R8</accession>
<feature type="transmembrane region" description="Helical" evidence="6">
    <location>
        <begin position="553"/>
        <end position="571"/>
    </location>
</feature>
<keyword evidence="3 6" id="KW-0812">Transmembrane</keyword>
<feature type="transmembrane region" description="Helical" evidence="6">
    <location>
        <begin position="304"/>
        <end position="324"/>
    </location>
</feature>
<proteinExistence type="inferred from homology"/>
<feature type="transmembrane region" description="Helical" evidence="6">
    <location>
        <begin position="336"/>
        <end position="358"/>
    </location>
</feature>
<keyword evidence="4 6" id="KW-1133">Transmembrane helix</keyword>
<dbReference type="AlphaFoldDB" id="A0A0H2S6R8"/>
<protein>
    <submittedName>
        <fullName evidence="7">MBOAT-domain-containing protein</fullName>
    </submittedName>
</protein>
<dbReference type="GO" id="GO:0005783">
    <property type="term" value="C:endoplasmic reticulum"/>
    <property type="evidence" value="ECO:0007669"/>
    <property type="project" value="TreeGrafter"/>
</dbReference>
<gene>
    <name evidence="7" type="ORF">SCHPADRAFT_821533</name>
</gene>
<sequence>MDDHIELRETSNNSEADDALYHLIHDSVVEPRREGILRLTVKIPVPPSSQQAIQARPPARWRTPEFIFYGLAFVIAIPVMIWKTVNLSRESHPNYKLYSYKLTDGWIPGRKFDNSDAQYRTFRNSVGLLTIIAAGFFVVKSLHRLVIKQTSPPKSDRLHRIPFLVAFSAIFLLGLHGLNALKILLIFYLNYLIAKGLGPSKLTPAATWLFNLSVLFAIDRFSGFPFVSLHPSLAFLDDFQGAYPRWYIPFNITMLRLVSFNMDYYWASRKSGPSEVSEPVVTHKQRTTKHHDLETYNFRNFCAYAAYPPLFLAGPIMTFNDFMWQHRMRDFIPTRWNIATYAFRFLSCLLAMEIIQHYMYVVAIKDRKAWIGDSPFELSMIGLWNLVIVWLKLLLPWRFFRLWALADGMDPPENMVRCVLNNYSTFGFWRAWHRSFNLWIVRYIYIPLGGTKNLLVVMALVFSFVALWHDLTFRLLAWGWLVTLFLIPEVAARYLLPATRFGTRWWYRHVSAIGAVGNVLMMITANLVGFVIGVDGISYFLGELFGTVQGLQFLFLACACVFIAVQVMFEYREEEMRNGIFRKC</sequence>
<feature type="transmembrane region" description="Helical" evidence="6">
    <location>
        <begin position="378"/>
        <end position="395"/>
    </location>
</feature>
<evidence type="ECO:0000313" key="8">
    <source>
        <dbReference type="Proteomes" id="UP000053477"/>
    </source>
</evidence>
<dbReference type="OrthoDB" id="420606at2759"/>
<dbReference type="Pfam" id="PF03062">
    <property type="entry name" value="MBOAT"/>
    <property type="match status" value="1"/>
</dbReference>
<evidence type="ECO:0000256" key="5">
    <source>
        <dbReference type="ARBA" id="ARBA00023136"/>
    </source>
</evidence>
<feature type="transmembrane region" description="Helical" evidence="6">
    <location>
        <begin position="475"/>
        <end position="496"/>
    </location>
</feature>
<dbReference type="InParanoid" id="A0A0H2S6R8"/>
<comment type="similarity">
    <text evidence="2">Belongs to the membrane-bound acyltransferase family.</text>
</comment>
<dbReference type="PANTHER" id="PTHR13285">
    <property type="entry name" value="ACYLTRANSFERASE"/>
    <property type="match status" value="1"/>
</dbReference>
<dbReference type="PANTHER" id="PTHR13285:SF18">
    <property type="entry name" value="PROTEIN-CYSTEINE N-PALMITOYLTRANSFERASE RASP"/>
    <property type="match status" value="1"/>
</dbReference>